<dbReference type="SMART" id="SM00912">
    <property type="entry name" value="Haemagg_act"/>
    <property type="match status" value="1"/>
</dbReference>
<feature type="signal peptide" evidence="1">
    <location>
        <begin position="1"/>
        <end position="24"/>
    </location>
</feature>
<dbReference type="InterPro" id="IPR011050">
    <property type="entry name" value="Pectin_lyase_fold/virulence"/>
</dbReference>
<dbReference type="NCBIfam" id="TIGR01901">
    <property type="entry name" value="adhes_NPXG"/>
    <property type="match status" value="1"/>
</dbReference>
<dbReference type="Pfam" id="PF05860">
    <property type="entry name" value="TPS"/>
    <property type="match status" value="1"/>
</dbReference>
<dbReference type="Proteomes" id="UP000729701">
    <property type="component" value="Unassembled WGS sequence"/>
</dbReference>
<evidence type="ECO:0000313" key="3">
    <source>
        <dbReference type="EMBL" id="MBW4671464.1"/>
    </source>
</evidence>
<evidence type="ECO:0000256" key="1">
    <source>
        <dbReference type="SAM" id="SignalP"/>
    </source>
</evidence>
<accession>A0A951QSR1</accession>
<dbReference type="InterPro" id="IPR012334">
    <property type="entry name" value="Pectin_lyas_fold"/>
</dbReference>
<evidence type="ECO:0000259" key="2">
    <source>
        <dbReference type="SMART" id="SM00912"/>
    </source>
</evidence>
<organism evidence="3 4">
    <name type="scientific">Cyanomargarita calcarea GSE-NOS-MK-12-04C</name>
    <dbReference type="NCBI Taxonomy" id="2839659"/>
    <lineage>
        <taxon>Bacteria</taxon>
        <taxon>Bacillati</taxon>
        <taxon>Cyanobacteriota</taxon>
        <taxon>Cyanophyceae</taxon>
        <taxon>Nostocales</taxon>
        <taxon>Cyanomargaritaceae</taxon>
        <taxon>Cyanomargarita</taxon>
    </lineage>
</organism>
<reference evidence="3" key="2">
    <citation type="journal article" date="2022" name="Microbiol. Resour. Announc.">
        <title>Metagenome Sequencing to Explore Phylogenomics of Terrestrial Cyanobacteria.</title>
        <authorList>
            <person name="Ward R.D."/>
            <person name="Stajich J.E."/>
            <person name="Johansen J.R."/>
            <person name="Huntemann M."/>
            <person name="Clum A."/>
            <person name="Foster B."/>
            <person name="Foster B."/>
            <person name="Roux S."/>
            <person name="Palaniappan K."/>
            <person name="Varghese N."/>
            <person name="Mukherjee S."/>
            <person name="Reddy T.B.K."/>
            <person name="Daum C."/>
            <person name="Copeland A."/>
            <person name="Chen I.A."/>
            <person name="Ivanova N.N."/>
            <person name="Kyrpides N.C."/>
            <person name="Shapiro N."/>
            <person name="Eloe-Fadrosh E.A."/>
            <person name="Pietrasiak N."/>
        </authorList>
    </citation>
    <scope>NUCLEOTIDE SEQUENCE</scope>
    <source>
        <strain evidence="3">GSE-NOS-MK-12-04C</strain>
    </source>
</reference>
<dbReference type="Gene3D" id="2.160.20.10">
    <property type="entry name" value="Single-stranded right-handed beta-helix, Pectin lyase-like"/>
    <property type="match status" value="4"/>
</dbReference>
<reference evidence="3" key="1">
    <citation type="submission" date="2021-05" db="EMBL/GenBank/DDBJ databases">
        <authorList>
            <person name="Pietrasiak N."/>
            <person name="Ward R."/>
            <person name="Stajich J.E."/>
            <person name="Kurbessoian T."/>
        </authorList>
    </citation>
    <scope>NUCLEOTIDE SEQUENCE</scope>
    <source>
        <strain evidence="3">GSE-NOS-MK-12-04C</strain>
    </source>
</reference>
<name>A0A951QSR1_9CYAN</name>
<comment type="caution">
    <text evidence="3">The sequence shown here is derived from an EMBL/GenBank/DDBJ whole genome shotgun (WGS) entry which is preliminary data.</text>
</comment>
<protein>
    <submittedName>
        <fullName evidence="3">Filamentous hemagglutinin N-terminal domain-containing protein</fullName>
    </submittedName>
</protein>
<feature type="domain" description="Filamentous haemagglutinin FhaB/tRNA nuclease CdiA-like TPS" evidence="2">
    <location>
        <begin position="29"/>
        <end position="140"/>
    </location>
</feature>
<gene>
    <name evidence="3" type="ORF">KME60_29585</name>
</gene>
<proteinExistence type="predicted"/>
<evidence type="ECO:0000313" key="4">
    <source>
        <dbReference type="Proteomes" id="UP000729701"/>
    </source>
</evidence>
<keyword evidence="1" id="KW-0732">Signal</keyword>
<dbReference type="EMBL" id="JAHHGZ010000045">
    <property type="protein sequence ID" value="MBW4671464.1"/>
    <property type="molecule type" value="Genomic_DNA"/>
</dbReference>
<feature type="chain" id="PRO_5037490665" evidence="1">
    <location>
        <begin position="25"/>
        <end position="1391"/>
    </location>
</feature>
<dbReference type="SUPFAM" id="SSF51126">
    <property type="entry name" value="Pectin lyase-like"/>
    <property type="match status" value="1"/>
</dbReference>
<sequence length="1391" mass="140897">MVLNPRFFVNLAFFWAIAHSPSLAQIVGDRTLPSNSNVTTVGNVHTITGGTQAIGNLFHSFQEFSLPTGGTAFFNNAPDIQNIISRVTGNSVSNINGLIRANGTANLFLLNSNGIIFGAGARLDIGGSFLASTANTLKFTDGSQFTTNPRSPLVTPLLTISRPIGLQVGGGQVVNQGKLNVNPGQNLTLLGGSVLNTGELHSRGGEITLAAGGEAGLGQNGSILSSQNQIGFSDGTAISSGIIDVSNPLELGGTVKLLGNKVALDSGGLINANGATGGGKVLLGGDFQGRGELSRAEATYVSPSATIQANALKLGDGGTIVVWSDNSTRAYGTLQASTHQGKGGLIETSSANFLDVSGITVDASATTALGGTWLIDPRNVTLKYDSTANGSFNDGNPNIFTPSGDGAVVDISDIQSQLEAGTNVTISTGSTGSQDGNISSGQSFGITKSTASPVTLTLQAANDITLDNFGINSDNGLLNVSLQADSDNSGKGNINISNGSFQTAGGQFTATADNISLKNGSIKSDNATNNNAGDINLKASAIAISSAGINTKTTGNGNAANINIDTKTLTVTSGSINSETSSRGNAGSININNAPAMTLESASINTKTSGIGNAGNINIDSKTLTITNGGINSEASSTGNTGSININNAAAMTLSSGSINTKTTGSGNAGNINIDSIDSQTLTINGNINSETLSGGNAGSININNAGAMVLSSESINTKTSGSGNAGNINIDSKTLTVTSGEINSEASSTGNAGLININNAGAMALSSGNINTKTSGSGNAGNINIDSQTLTITSGGINSEASSTGNTGLININTDFLAIKDSAIKTKTSLTGNADDVTIKANSIELTSGGIGSFTNDIGKGGNVNLNANSISLLSQGSIDSSTEGDGSAGNVTIETDTLNIENKSAITSNTLGMGNAGIINISANSIGARNNAGISTDTGINRNSTPVKTVNNQGNAGKIEINTKRFFMAENSGITSETGSRGQAGEIKLNADSLELRNNANITTSTFDNQTIGNAGRIEVTANSVLFDNDIPNVNSGLGSGTRGTGNGGEITLKAGNAVFRNRGGIGINTEGKGNAGTLNLTANSLLMENTAIASESQGSGKGGNLNFVIDSDLQLRNSILSVSSNPRNGNTQPGIPGDITIQAASVLLDNARIQGEATAVDGGNITLQLEDLLSLRRNSAISTTAGTDKAGGNGGNININTPFIIAVPQENSDISANAFTGAGGKVDITTQGIFGIEYRPRSTNRSDITASSQFGINGVVTINTPDVDPSRGLVPLPTNLVDPSNRIAQACNPRRETSSFIATGRGGIPASPTEPLTGEEALANWITLPNREQKFLPQNRTFVNPPKNEIVEAQGWVVDGKGDVILVAQAPTVNPHGSWLSAASCGDR</sequence>
<dbReference type="InterPro" id="IPR008638">
    <property type="entry name" value="FhaB/CdiA-like_TPS"/>
</dbReference>